<comment type="caution">
    <text evidence="2">The sequence shown here is derived from an EMBL/GenBank/DDBJ whole genome shotgun (WGS) entry which is preliminary data.</text>
</comment>
<protein>
    <submittedName>
        <fullName evidence="2">Uncharacterized protein</fullName>
    </submittedName>
</protein>
<name>A0AAQ4FDV2_AMBAM</name>
<dbReference type="AlphaFoldDB" id="A0AAQ4FDV2"/>
<sequence length="82" mass="8187">MLSSYFDDAKQKCCFLILGGNAGISVREAVRSLGGGVGGNSGISGRESQRSLGGGVGGNSGISGRKAERSLGGGVGHQYARI</sequence>
<organism evidence="2 3">
    <name type="scientific">Amblyomma americanum</name>
    <name type="common">Lone star tick</name>
    <dbReference type="NCBI Taxonomy" id="6943"/>
    <lineage>
        <taxon>Eukaryota</taxon>
        <taxon>Metazoa</taxon>
        <taxon>Ecdysozoa</taxon>
        <taxon>Arthropoda</taxon>
        <taxon>Chelicerata</taxon>
        <taxon>Arachnida</taxon>
        <taxon>Acari</taxon>
        <taxon>Parasitiformes</taxon>
        <taxon>Ixodida</taxon>
        <taxon>Ixodoidea</taxon>
        <taxon>Ixodidae</taxon>
        <taxon>Amblyomminae</taxon>
        <taxon>Amblyomma</taxon>
    </lineage>
</organism>
<dbReference type="EMBL" id="JARKHS020004118">
    <property type="protein sequence ID" value="KAK8784905.1"/>
    <property type="molecule type" value="Genomic_DNA"/>
</dbReference>
<evidence type="ECO:0000256" key="1">
    <source>
        <dbReference type="SAM" id="MobiDB-lite"/>
    </source>
</evidence>
<evidence type="ECO:0000313" key="2">
    <source>
        <dbReference type="EMBL" id="KAK8784905.1"/>
    </source>
</evidence>
<evidence type="ECO:0000313" key="3">
    <source>
        <dbReference type="Proteomes" id="UP001321473"/>
    </source>
</evidence>
<reference evidence="2 3" key="1">
    <citation type="journal article" date="2023" name="Arcadia Sci">
        <title>De novo assembly of a long-read Amblyomma americanum tick genome.</title>
        <authorList>
            <person name="Chou S."/>
            <person name="Poskanzer K.E."/>
            <person name="Rollins M."/>
            <person name="Thuy-Boun P.S."/>
        </authorList>
    </citation>
    <scope>NUCLEOTIDE SEQUENCE [LARGE SCALE GENOMIC DNA]</scope>
    <source>
        <strain evidence="2">F_SG_1</strain>
        <tissue evidence="2">Salivary glands</tissue>
    </source>
</reference>
<feature type="compositionally biased region" description="Gly residues" evidence="1">
    <location>
        <begin position="52"/>
        <end position="61"/>
    </location>
</feature>
<gene>
    <name evidence="2" type="ORF">V5799_008730</name>
</gene>
<feature type="region of interest" description="Disordered" evidence="1">
    <location>
        <begin position="40"/>
        <end position="82"/>
    </location>
</feature>
<keyword evidence="3" id="KW-1185">Reference proteome</keyword>
<accession>A0AAQ4FDV2</accession>
<dbReference type="Proteomes" id="UP001321473">
    <property type="component" value="Unassembled WGS sequence"/>
</dbReference>
<proteinExistence type="predicted"/>